<comment type="caution">
    <text evidence="1">The sequence shown here is derived from an EMBL/GenBank/DDBJ whole genome shotgun (WGS) entry which is preliminary data.</text>
</comment>
<dbReference type="Proteomes" id="UP001470230">
    <property type="component" value="Unassembled WGS sequence"/>
</dbReference>
<organism evidence="1 2">
    <name type="scientific">Tritrichomonas musculus</name>
    <dbReference type="NCBI Taxonomy" id="1915356"/>
    <lineage>
        <taxon>Eukaryota</taxon>
        <taxon>Metamonada</taxon>
        <taxon>Parabasalia</taxon>
        <taxon>Tritrichomonadida</taxon>
        <taxon>Tritrichomonadidae</taxon>
        <taxon>Tritrichomonas</taxon>
    </lineage>
</organism>
<protein>
    <submittedName>
        <fullName evidence="1">Uncharacterized protein</fullName>
    </submittedName>
</protein>
<proteinExistence type="predicted"/>
<accession>A0ABR2IR76</accession>
<gene>
    <name evidence="1" type="ORF">M9Y10_009617</name>
</gene>
<dbReference type="EMBL" id="JAPFFF010000015">
    <property type="protein sequence ID" value="KAK8866651.1"/>
    <property type="molecule type" value="Genomic_DNA"/>
</dbReference>
<evidence type="ECO:0000313" key="2">
    <source>
        <dbReference type="Proteomes" id="UP001470230"/>
    </source>
</evidence>
<reference evidence="1 2" key="1">
    <citation type="submission" date="2024-04" db="EMBL/GenBank/DDBJ databases">
        <title>Tritrichomonas musculus Genome.</title>
        <authorList>
            <person name="Alves-Ferreira E."/>
            <person name="Grigg M."/>
            <person name="Lorenzi H."/>
            <person name="Galac M."/>
        </authorList>
    </citation>
    <scope>NUCLEOTIDE SEQUENCE [LARGE SCALE GENOMIC DNA]</scope>
    <source>
        <strain evidence="1 2">EAF2021</strain>
    </source>
</reference>
<sequence length="108" mass="12641">MLGQIRISYSRIGAMFGKSKQCINDMHKNYIRGIGQEGIPPFLKNEELNHLKEYKYKLHTSEPFPIYPTIEEISSFIIENFGKYLWHDTIRKMISTNASLLTLAYLVR</sequence>
<keyword evidence="2" id="KW-1185">Reference proteome</keyword>
<name>A0ABR2IR76_9EUKA</name>
<evidence type="ECO:0000313" key="1">
    <source>
        <dbReference type="EMBL" id="KAK8866651.1"/>
    </source>
</evidence>